<dbReference type="EMBL" id="JAKZEL010000023">
    <property type="protein sequence ID" value="KAI4531616.1"/>
    <property type="molecule type" value="Genomic_DNA"/>
</dbReference>
<comment type="caution">
    <text evidence="1">The sequence shown here is derived from an EMBL/GenBank/DDBJ whole genome shotgun (WGS) entry which is preliminary data.</text>
</comment>
<protein>
    <submittedName>
        <fullName evidence="1">Uncharacterized protein</fullName>
    </submittedName>
</protein>
<dbReference type="AlphaFoldDB" id="A0AAD4TRY6"/>
<proteinExistence type="predicted"/>
<evidence type="ECO:0000313" key="2">
    <source>
        <dbReference type="Proteomes" id="UP001214576"/>
    </source>
</evidence>
<name>A0AAD4TRY6_OVIAM</name>
<gene>
    <name evidence="1" type="ORF">MG293_018130</name>
</gene>
<accession>A0AAD4TRY6</accession>
<reference evidence="1" key="1">
    <citation type="submission" date="2022-03" db="EMBL/GenBank/DDBJ databases">
        <title>Genomic analyses of argali, domestic sheep and their hybrids provide insights into chromosomal evolution, heterosis and genetic basis of agronomic traits.</title>
        <authorList>
            <person name="Li M."/>
        </authorList>
    </citation>
    <scope>NUCLEOTIDE SEQUENCE</scope>
    <source>
        <strain evidence="1">CAU-MHL-2022a</strain>
        <tissue evidence="1">Skin</tissue>
    </source>
</reference>
<evidence type="ECO:0000313" key="1">
    <source>
        <dbReference type="EMBL" id="KAI4531616.1"/>
    </source>
</evidence>
<dbReference type="Proteomes" id="UP001214576">
    <property type="component" value="Unassembled WGS sequence"/>
</dbReference>
<keyword evidence="2" id="KW-1185">Reference proteome</keyword>
<organism evidence="1 2">
    <name type="scientific">Ovis ammon polii</name>
    <dbReference type="NCBI Taxonomy" id="230172"/>
    <lineage>
        <taxon>Eukaryota</taxon>
        <taxon>Metazoa</taxon>
        <taxon>Chordata</taxon>
        <taxon>Craniata</taxon>
        <taxon>Vertebrata</taxon>
        <taxon>Euteleostomi</taxon>
        <taxon>Mammalia</taxon>
        <taxon>Eutheria</taxon>
        <taxon>Laurasiatheria</taxon>
        <taxon>Artiodactyla</taxon>
        <taxon>Ruminantia</taxon>
        <taxon>Pecora</taxon>
        <taxon>Bovidae</taxon>
        <taxon>Caprinae</taxon>
        <taxon>Ovis</taxon>
    </lineage>
</organism>
<sequence length="177" mass="20219">MELQRQGTTLTPGTSLFDDITGTYWFPKFAAINMMLRPRNNRFCLPCPNPTKKSFVSKQSHARRVPCYRRGKEVEPIAQQHLRLPPHRAVTHRDPERSLQHQVHWGLIHGVASSQSPQPFSSSKMPHAPSGHINWSSGLEKGIHHIPLSPLFPPTGEDTWLKTGDELIYCEKQIWDD</sequence>